<reference evidence="1" key="1">
    <citation type="submission" date="2014-11" db="EMBL/GenBank/DDBJ databases">
        <authorList>
            <person name="Amaro Gonzalez C."/>
        </authorList>
    </citation>
    <scope>NUCLEOTIDE SEQUENCE</scope>
</reference>
<protein>
    <submittedName>
        <fullName evidence="1">Uncharacterized protein</fullName>
    </submittedName>
</protein>
<dbReference type="EMBL" id="GBXM01077574">
    <property type="protein sequence ID" value="JAH31003.1"/>
    <property type="molecule type" value="Transcribed_RNA"/>
</dbReference>
<organism evidence="1">
    <name type="scientific">Anguilla anguilla</name>
    <name type="common">European freshwater eel</name>
    <name type="synonym">Muraena anguilla</name>
    <dbReference type="NCBI Taxonomy" id="7936"/>
    <lineage>
        <taxon>Eukaryota</taxon>
        <taxon>Metazoa</taxon>
        <taxon>Chordata</taxon>
        <taxon>Craniata</taxon>
        <taxon>Vertebrata</taxon>
        <taxon>Euteleostomi</taxon>
        <taxon>Actinopterygii</taxon>
        <taxon>Neopterygii</taxon>
        <taxon>Teleostei</taxon>
        <taxon>Anguilliformes</taxon>
        <taxon>Anguillidae</taxon>
        <taxon>Anguilla</taxon>
    </lineage>
</organism>
<accession>A0A0E9RRQ9</accession>
<evidence type="ECO:0000313" key="1">
    <source>
        <dbReference type="EMBL" id="JAH31003.1"/>
    </source>
</evidence>
<name>A0A0E9RRQ9_ANGAN</name>
<proteinExistence type="predicted"/>
<sequence>MNSMLEPFKKIIGDHFNTDWQFLITSK</sequence>
<reference evidence="1" key="2">
    <citation type="journal article" date="2015" name="Fish Shellfish Immunol.">
        <title>Early steps in the European eel (Anguilla anguilla)-Vibrio vulnificus interaction in the gills: Role of the RtxA13 toxin.</title>
        <authorList>
            <person name="Callol A."/>
            <person name="Pajuelo D."/>
            <person name="Ebbesson L."/>
            <person name="Teles M."/>
            <person name="MacKenzie S."/>
            <person name="Amaro C."/>
        </authorList>
    </citation>
    <scope>NUCLEOTIDE SEQUENCE</scope>
</reference>
<dbReference type="AlphaFoldDB" id="A0A0E9RRQ9"/>